<evidence type="ECO:0000313" key="3">
    <source>
        <dbReference type="Proteomes" id="UP001072034"/>
    </source>
</evidence>
<dbReference type="InterPro" id="IPR012337">
    <property type="entry name" value="RNaseH-like_sf"/>
</dbReference>
<dbReference type="InterPro" id="IPR036397">
    <property type="entry name" value="RNaseH_sf"/>
</dbReference>
<proteinExistence type="predicted"/>
<dbReference type="Gene3D" id="3.30.420.10">
    <property type="entry name" value="Ribonuclease H-like superfamily/Ribonuclease H"/>
    <property type="match status" value="1"/>
</dbReference>
<dbReference type="InterPro" id="IPR001584">
    <property type="entry name" value="Integrase_cat-core"/>
</dbReference>
<protein>
    <submittedName>
        <fullName evidence="2">Integrase core domain-containing protein</fullName>
    </submittedName>
</protein>
<organism evidence="2 3">
    <name type="scientific">Actinomyces israelii</name>
    <dbReference type="NCBI Taxonomy" id="1659"/>
    <lineage>
        <taxon>Bacteria</taxon>
        <taxon>Bacillati</taxon>
        <taxon>Actinomycetota</taxon>
        <taxon>Actinomycetes</taxon>
        <taxon>Actinomycetales</taxon>
        <taxon>Actinomycetaceae</taxon>
        <taxon>Actinomyces</taxon>
    </lineage>
</organism>
<gene>
    <name evidence="2" type="ORF">OHJ16_02580</name>
</gene>
<keyword evidence="3" id="KW-1185">Reference proteome</keyword>
<feature type="domain" description="Integrase catalytic" evidence="1">
    <location>
        <begin position="1"/>
        <end position="141"/>
    </location>
</feature>
<dbReference type="Pfam" id="PF00665">
    <property type="entry name" value="rve"/>
    <property type="match status" value="1"/>
</dbReference>
<sequence>MATVLDCCTKKVVGYYMASHMRTSLVRDAIDMAVRNCPHTRGVTIFHSDRESQYTSDQFSTCLRKYGIRASVGRTGVCWDNAWAESFNATPGNERVHRMVYPTRAHAIKDVTSWIELTYNHKRLHSGLGYRTPNEVERELLSCEIAA</sequence>
<accession>A0ABT4I5F8</accession>
<reference evidence="2" key="1">
    <citation type="submission" date="2022-10" db="EMBL/GenBank/DDBJ databases">
        <title>Genome sequence of Actinomyces israelii ATCC 10048.</title>
        <authorList>
            <person name="Watt R.M."/>
            <person name="Tong W.M."/>
        </authorList>
    </citation>
    <scope>NUCLEOTIDE SEQUENCE</scope>
    <source>
        <strain evidence="2">ATCC 10048</strain>
    </source>
</reference>
<name>A0ABT4I5F8_9ACTO</name>
<dbReference type="InterPro" id="IPR050900">
    <property type="entry name" value="Transposase_IS3/IS150/IS904"/>
</dbReference>
<evidence type="ECO:0000313" key="2">
    <source>
        <dbReference type="EMBL" id="MCZ0856940.1"/>
    </source>
</evidence>
<dbReference type="PANTHER" id="PTHR46889">
    <property type="entry name" value="TRANSPOSASE INSF FOR INSERTION SEQUENCE IS3B-RELATED"/>
    <property type="match status" value="1"/>
</dbReference>
<comment type="caution">
    <text evidence="2">The sequence shown here is derived from an EMBL/GenBank/DDBJ whole genome shotgun (WGS) entry which is preliminary data.</text>
</comment>
<dbReference type="EMBL" id="JAPTMY010000004">
    <property type="protein sequence ID" value="MCZ0856940.1"/>
    <property type="molecule type" value="Genomic_DNA"/>
</dbReference>
<evidence type="ECO:0000259" key="1">
    <source>
        <dbReference type="PROSITE" id="PS50994"/>
    </source>
</evidence>
<dbReference type="PROSITE" id="PS50994">
    <property type="entry name" value="INTEGRASE"/>
    <property type="match status" value="1"/>
</dbReference>
<dbReference type="Proteomes" id="UP001072034">
    <property type="component" value="Unassembled WGS sequence"/>
</dbReference>
<dbReference type="PANTHER" id="PTHR46889:SF5">
    <property type="entry name" value="INTEGRASE PROTEIN"/>
    <property type="match status" value="1"/>
</dbReference>
<dbReference type="SUPFAM" id="SSF53098">
    <property type="entry name" value="Ribonuclease H-like"/>
    <property type="match status" value="1"/>
</dbReference>